<dbReference type="STRING" id="331657.A0A4U0WKQ3"/>
<gene>
    <name evidence="3" type="ORF">B0A49_10163</name>
</gene>
<proteinExistence type="predicted"/>
<feature type="chain" id="PRO_5020449806" description="Peptidase A1 domain-containing protein" evidence="2">
    <location>
        <begin position="21"/>
        <end position="334"/>
    </location>
</feature>
<evidence type="ECO:0000256" key="2">
    <source>
        <dbReference type="SAM" id="SignalP"/>
    </source>
</evidence>
<dbReference type="Proteomes" id="UP000308768">
    <property type="component" value="Unassembled WGS sequence"/>
</dbReference>
<evidence type="ECO:0000313" key="3">
    <source>
        <dbReference type="EMBL" id="TKA63013.1"/>
    </source>
</evidence>
<keyword evidence="2" id="KW-0732">Signal</keyword>
<evidence type="ECO:0000313" key="4">
    <source>
        <dbReference type="Proteomes" id="UP000308768"/>
    </source>
</evidence>
<protein>
    <recommendedName>
        <fullName evidence="5">Peptidase A1 domain-containing protein</fullName>
    </recommendedName>
</protein>
<accession>A0A4U0WKQ3</accession>
<name>A0A4U0WKQ3_9PEZI</name>
<comment type="caution">
    <text evidence="3">The sequence shown here is derived from an EMBL/GenBank/DDBJ whole genome shotgun (WGS) entry which is preliminary data.</text>
</comment>
<organism evidence="3 4">
    <name type="scientific">Cryomyces minteri</name>
    <dbReference type="NCBI Taxonomy" id="331657"/>
    <lineage>
        <taxon>Eukaryota</taxon>
        <taxon>Fungi</taxon>
        <taxon>Dikarya</taxon>
        <taxon>Ascomycota</taxon>
        <taxon>Pezizomycotina</taxon>
        <taxon>Dothideomycetes</taxon>
        <taxon>Dothideomycetes incertae sedis</taxon>
        <taxon>Cryomyces</taxon>
    </lineage>
</organism>
<keyword evidence="4" id="KW-1185">Reference proteome</keyword>
<reference evidence="3 4" key="1">
    <citation type="submission" date="2017-03" db="EMBL/GenBank/DDBJ databases">
        <title>Genomes of endolithic fungi from Antarctica.</title>
        <authorList>
            <person name="Coleine C."/>
            <person name="Masonjones S."/>
            <person name="Stajich J.E."/>
        </authorList>
    </citation>
    <scope>NUCLEOTIDE SEQUENCE [LARGE SCALE GENOMIC DNA]</scope>
    <source>
        <strain evidence="3 4">CCFEE 5187</strain>
    </source>
</reference>
<sequence>MHSKTILVSLFVSLLAQTGAARVHGHNRRQYDRIHSWARESSSVTAIATTSGAAATTVVATTVQTTLATSVVTTAASSSAAKVSTTTTTPPPAAASSTVASSSSAASALPTAGSDVGVSGYSSSDPVITIINKGTTDRTFNVETSSSCPPSVYQGGHFTVGAGQTTNFHPGASWIGAISDKAGKGTRFEPNFGSAGVTWYDADMEIGMSNAVIAPVDGSGPLAGEKDTLSTANAVWSSVDSATKSTLLSSGYIFGSTNSLTSVYMDTGAKKTAAGATAINFLQVTAKFNAYVTCGSVGGTDVMVLNGVDLTKANQIADTMSKRATSQHMVLTVY</sequence>
<evidence type="ECO:0008006" key="5">
    <source>
        <dbReference type="Google" id="ProtNLM"/>
    </source>
</evidence>
<dbReference type="AlphaFoldDB" id="A0A4U0WKQ3"/>
<feature type="signal peptide" evidence="2">
    <location>
        <begin position="1"/>
        <end position="20"/>
    </location>
</feature>
<dbReference type="EMBL" id="NAJN01001466">
    <property type="protein sequence ID" value="TKA63013.1"/>
    <property type="molecule type" value="Genomic_DNA"/>
</dbReference>
<evidence type="ECO:0000256" key="1">
    <source>
        <dbReference type="SAM" id="MobiDB-lite"/>
    </source>
</evidence>
<feature type="region of interest" description="Disordered" evidence="1">
    <location>
        <begin position="79"/>
        <end position="101"/>
    </location>
</feature>
<dbReference type="OrthoDB" id="5365956at2759"/>